<name>A0A370G5J4_9BACI</name>
<comment type="similarity">
    <text evidence="1 5">Belongs to the bacterial ribosomal protein bL33 family.</text>
</comment>
<dbReference type="SUPFAM" id="SSF57829">
    <property type="entry name" value="Zn-binding ribosomal proteins"/>
    <property type="match status" value="1"/>
</dbReference>
<evidence type="ECO:0000256" key="1">
    <source>
        <dbReference type="ARBA" id="ARBA00007596"/>
    </source>
</evidence>
<proteinExistence type="inferred from homology"/>
<sequence>MSKKVVLACSVCSSRNYSTNHKAPSGDRLELRKFCKTCNDHTIHKETK</sequence>
<evidence type="ECO:0000256" key="3">
    <source>
        <dbReference type="ARBA" id="ARBA00023274"/>
    </source>
</evidence>
<dbReference type="InterPro" id="IPR038584">
    <property type="entry name" value="Ribosomal_bL33_sf"/>
</dbReference>
<reference evidence="6 7" key="1">
    <citation type="submission" date="2018-07" db="EMBL/GenBank/DDBJ databases">
        <title>Genomic Encyclopedia of Type Strains, Phase IV (KMG-IV): sequencing the most valuable type-strain genomes for metagenomic binning, comparative biology and taxonomic classification.</title>
        <authorList>
            <person name="Goeker M."/>
        </authorList>
    </citation>
    <scope>NUCLEOTIDE SEQUENCE [LARGE SCALE GENOMIC DNA]</scope>
    <source>
        <strain evidence="6 7">DSM 25281</strain>
    </source>
</reference>
<evidence type="ECO:0000256" key="4">
    <source>
        <dbReference type="ARBA" id="ARBA00035176"/>
    </source>
</evidence>
<keyword evidence="7" id="KW-1185">Reference proteome</keyword>
<dbReference type="AlphaFoldDB" id="A0A370G5J4"/>
<evidence type="ECO:0000313" key="7">
    <source>
        <dbReference type="Proteomes" id="UP000255326"/>
    </source>
</evidence>
<comment type="caution">
    <text evidence="6">The sequence shown here is derived from an EMBL/GenBank/DDBJ whole genome shotgun (WGS) entry which is preliminary data.</text>
</comment>
<organism evidence="6 7">
    <name type="scientific">Falsibacillus pallidus</name>
    <dbReference type="NCBI Taxonomy" id="493781"/>
    <lineage>
        <taxon>Bacteria</taxon>
        <taxon>Bacillati</taxon>
        <taxon>Bacillota</taxon>
        <taxon>Bacilli</taxon>
        <taxon>Bacillales</taxon>
        <taxon>Bacillaceae</taxon>
        <taxon>Falsibacillus</taxon>
    </lineage>
</organism>
<keyword evidence="3 5" id="KW-0687">Ribonucleoprotein</keyword>
<accession>A0A370G5J4</accession>
<dbReference type="GO" id="GO:0005737">
    <property type="term" value="C:cytoplasm"/>
    <property type="evidence" value="ECO:0007669"/>
    <property type="project" value="UniProtKB-ARBA"/>
</dbReference>
<dbReference type="HAMAP" id="MF_00294">
    <property type="entry name" value="Ribosomal_bL33"/>
    <property type="match status" value="1"/>
</dbReference>
<dbReference type="InterPro" id="IPR011332">
    <property type="entry name" value="Ribosomal_zn-bd"/>
</dbReference>
<dbReference type="OrthoDB" id="9801333at2"/>
<dbReference type="RefSeq" id="WP_114746866.1">
    <property type="nucleotide sequence ID" value="NZ_CP158866.1"/>
</dbReference>
<dbReference type="Pfam" id="PF00471">
    <property type="entry name" value="Ribosomal_L33"/>
    <property type="match status" value="1"/>
</dbReference>
<dbReference type="GO" id="GO:0005840">
    <property type="term" value="C:ribosome"/>
    <property type="evidence" value="ECO:0007669"/>
    <property type="project" value="UniProtKB-KW"/>
</dbReference>
<dbReference type="Proteomes" id="UP000255326">
    <property type="component" value="Unassembled WGS sequence"/>
</dbReference>
<dbReference type="NCBIfam" id="NF001764">
    <property type="entry name" value="PRK00504.1"/>
    <property type="match status" value="1"/>
</dbReference>
<dbReference type="NCBIfam" id="TIGR01023">
    <property type="entry name" value="rpmG_bact"/>
    <property type="match status" value="1"/>
</dbReference>
<gene>
    <name evidence="5" type="primary">rpmG</name>
    <name evidence="6" type="ORF">DFR59_11662</name>
</gene>
<dbReference type="InterPro" id="IPR001705">
    <property type="entry name" value="Ribosomal_bL33"/>
</dbReference>
<evidence type="ECO:0000256" key="2">
    <source>
        <dbReference type="ARBA" id="ARBA00022980"/>
    </source>
</evidence>
<dbReference type="GO" id="GO:0003735">
    <property type="term" value="F:structural constituent of ribosome"/>
    <property type="evidence" value="ECO:0007669"/>
    <property type="project" value="InterPro"/>
</dbReference>
<evidence type="ECO:0000313" key="6">
    <source>
        <dbReference type="EMBL" id="RDI39025.1"/>
    </source>
</evidence>
<protein>
    <recommendedName>
        <fullName evidence="4 5">Large ribosomal subunit protein bL33</fullName>
    </recommendedName>
</protein>
<dbReference type="GO" id="GO:1990904">
    <property type="term" value="C:ribonucleoprotein complex"/>
    <property type="evidence" value="ECO:0007669"/>
    <property type="project" value="UniProtKB-KW"/>
</dbReference>
<evidence type="ECO:0000256" key="5">
    <source>
        <dbReference type="HAMAP-Rule" id="MF_00294"/>
    </source>
</evidence>
<dbReference type="GO" id="GO:0006412">
    <property type="term" value="P:translation"/>
    <property type="evidence" value="ECO:0007669"/>
    <property type="project" value="UniProtKB-UniRule"/>
</dbReference>
<dbReference type="Gene3D" id="2.20.28.120">
    <property type="entry name" value="Ribosomal protein L33"/>
    <property type="match status" value="1"/>
</dbReference>
<dbReference type="EMBL" id="QQAY01000016">
    <property type="protein sequence ID" value="RDI39025.1"/>
    <property type="molecule type" value="Genomic_DNA"/>
</dbReference>
<keyword evidence="2 5" id="KW-0689">Ribosomal protein</keyword>